<proteinExistence type="predicted"/>
<sequence>MPTVIDSLIVTLGLDPSNFEKSQKKQTEAWLKSRDEFRKGGKDIEDSSKRAAETVNLITRRVLELFAVVTGSQALSEFVRKLTNADASLGRFASSLGESPQRLAAWENAAERFGGSADQTASTLERVNKQLYNLNKNGEALPREFSQLQAWTGMRIDPNHGLDRYLSDVAAALQRLHQIDAGAAHNVAQTLGIDPATEQLMYKMGSGIDVYLGKLEKSLSPSNAAIDAAQKLQTSWAELLQQIIELANAVYDRLAPVLIDAAARMTAWIEKNQDWIRTGIVDAVKQFIDFLSKIDWNAVGTGMQNFASGAKDVVDELGGIIKTTEILFGLWAGAKFLRVLGNMRMLAGGGAAAGAAEGAGAGLMGFFGKLSPWLAMLTLSGDTPKRGGGYNPPDFELDQITALKKWDRSGPQARNHARPAGETTVDGHPVSKSNPLPVTITDQKSDGGGFWSSLVNSVSGLFAAGERNAFGTGAAGDLPSGPQNSRGKHGWWTPERQAHAYQRLRDEAGFTDAGARAAVSRWANVEASGGPSSSNNQGGGHYGIAQWSRSRGRGVWGNPDFDAQLSLAIKEFNTNEKAAGDVLRKAATDSQAAVGMSRYERGEGYNAWNGMDSWTGKTYRGMKGISTGAKSAALSNISSTHTASTSNSSVEAHIGKVEVNTQATDANGIAADINSALSRRLFTAQANSGLA</sequence>
<dbReference type="Gene3D" id="1.10.530.10">
    <property type="match status" value="1"/>
</dbReference>
<evidence type="ECO:0000259" key="2">
    <source>
        <dbReference type="Pfam" id="PF18013"/>
    </source>
</evidence>
<accession>A0ABV2DFW0</accession>
<evidence type="ECO:0000313" key="4">
    <source>
        <dbReference type="Proteomes" id="UP001548832"/>
    </source>
</evidence>
<reference evidence="3 4" key="1">
    <citation type="submission" date="2024-06" db="EMBL/GenBank/DDBJ databases">
        <authorList>
            <person name="Kim D.-U."/>
        </authorList>
    </citation>
    <scope>NUCLEOTIDE SEQUENCE [LARGE SCALE GENOMIC DNA]</scope>
    <source>
        <strain evidence="3 4">KACC15460</strain>
    </source>
</reference>
<organism evidence="3 4">
    <name type="scientific">Mesorhizobium shangrilense</name>
    <dbReference type="NCBI Taxonomy" id="460060"/>
    <lineage>
        <taxon>Bacteria</taxon>
        <taxon>Pseudomonadati</taxon>
        <taxon>Pseudomonadota</taxon>
        <taxon>Alphaproteobacteria</taxon>
        <taxon>Hyphomicrobiales</taxon>
        <taxon>Phyllobacteriaceae</taxon>
        <taxon>Mesorhizobium</taxon>
    </lineage>
</organism>
<feature type="domain" description="Phage tail lysozyme" evidence="2">
    <location>
        <begin position="496"/>
        <end position="605"/>
    </location>
</feature>
<dbReference type="EMBL" id="JBEWSZ010000001">
    <property type="protein sequence ID" value="MET2828939.1"/>
    <property type="molecule type" value="Genomic_DNA"/>
</dbReference>
<dbReference type="Proteomes" id="UP001548832">
    <property type="component" value="Unassembled WGS sequence"/>
</dbReference>
<evidence type="ECO:0000256" key="1">
    <source>
        <dbReference type="SAM" id="MobiDB-lite"/>
    </source>
</evidence>
<dbReference type="Pfam" id="PF18013">
    <property type="entry name" value="Phage_lysozyme2"/>
    <property type="match status" value="1"/>
</dbReference>
<protein>
    <submittedName>
        <fullName evidence="3">Phage tail tip lysozyme</fullName>
    </submittedName>
</protein>
<feature type="region of interest" description="Disordered" evidence="1">
    <location>
        <begin position="408"/>
        <end position="443"/>
    </location>
</feature>
<feature type="compositionally biased region" description="Polar residues" evidence="1">
    <location>
        <begin position="431"/>
        <end position="442"/>
    </location>
</feature>
<name>A0ABV2DFW0_9HYPH</name>
<comment type="caution">
    <text evidence="3">The sequence shown here is derived from an EMBL/GenBank/DDBJ whole genome shotgun (WGS) entry which is preliminary data.</text>
</comment>
<gene>
    <name evidence="3" type="ORF">ABVQ20_18330</name>
</gene>
<keyword evidence="4" id="KW-1185">Reference proteome</keyword>
<evidence type="ECO:0000313" key="3">
    <source>
        <dbReference type="EMBL" id="MET2828939.1"/>
    </source>
</evidence>
<dbReference type="RefSeq" id="WP_354460913.1">
    <property type="nucleotide sequence ID" value="NZ_JBEWSZ010000001.1"/>
</dbReference>
<dbReference type="InterPro" id="IPR041219">
    <property type="entry name" value="Phage_lysozyme2"/>
</dbReference>